<evidence type="ECO:0008006" key="3">
    <source>
        <dbReference type="Google" id="ProtNLM"/>
    </source>
</evidence>
<dbReference type="AlphaFoldDB" id="A0A235B9W0"/>
<dbReference type="InterPro" id="IPR010037">
    <property type="entry name" value="FkbH_domain"/>
</dbReference>
<dbReference type="NCBIfam" id="TIGR01681">
    <property type="entry name" value="HAD-SF-IIIC"/>
    <property type="match status" value="1"/>
</dbReference>
<dbReference type="InterPro" id="IPR010033">
    <property type="entry name" value="HAD_SF_ppase_IIIC"/>
</dbReference>
<protein>
    <recommendedName>
        <fullName evidence="3">N-acetyltransferase domain-containing protein</fullName>
    </recommendedName>
</protein>
<comment type="caution">
    <text evidence="1">The sequence shown here is derived from an EMBL/GenBank/DDBJ whole genome shotgun (WGS) entry which is preliminary data.</text>
</comment>
<dbReference type="PANTHER" id="PTHR17901">
    <property type="entry name" value="MAGNESIUM-DEPENDENT PHOSPHATASE 1 MDP1"/>
    <property type="match status" value="1"/>
</dbReference>
<dbReference type="PANTHER" id="PTHR17901:SF14">
    <property type="entry name" value="MAGNESIUM-DEPENDENT PHOSPHATASE 1"/>
    <property type="match status" value="1"/>
</dbReference>
<dbReference type="InterPro" id="IPR023214">
    <property type="entry name" value="HAD_sf"/>
</dbReference>
<gene>
    <name evidence="1" type="ORF">CHM34_04805</name>
</gene>
<accession>A0A235B9W0</accession>
<sequence length="349" mass="40781">MKKEFKCVIWDLDDTLWDGTLMESDRVVLKESVREILEELDSRGILLSIASRNNYEDAMHKLQEFGIDHFFLYPEINWNAKSSTVGKIQKKLNIGMDTILFIDDQEFERDEVQSAHPEITCMDAGEYLKLLDDSRLQPQFITEDSKRRRLMYLEESQRKKDEEAFDGPSDAFLATLNMKFIISEAREEDLKRAEELTVRTNQLNATGRTYDYEELDAFRQSDNYRLLVCELVDKYGSYGKIGLALIEKTRTHWHLRLLLMSCRVMSRGVGTVFLSYIMQEAKGKSKKLLADFKRTDRNRMMYVTYRFANFQEVSADETGQILFENDLSRIQPFPPHIEVCTPQKQVHGG</sequence>
<dbReference type="InterPro" id="IPR041492">
    <property type="entry name" value="HAD_2"/>
</dbReference>
<dbReference type="OrthoDB" id="323926at2"/>
<dbReference type="Pfam" id="PF13419">
    <property type="entry name" value="HAD_2"/>
    <property type="match status" value="1"/>
</dbReference>
<reference evidence="1 2" key="1">
    <citation type="submission" date="2017-07" db="EMBL/GenBank/DDBJ databases">
        <title>The genome sequence of Paludifilum halophilum highlights mechanisms for microbial adaptation to high salt environemnts.</title>
        <authorList>
            <person name="Belbahri L."/>
        </authorList>
    </citation>
    <scope>NUCLEOTIDE SEQUENCE [LARGE SCALE GENOMIC DNA]</scope>
    <source>
        <strain evidence="1 2">DSM 102817</strain>
    </source>
</reference>
<dbReference type="RefSeq" id="WP_094263437.1">
    <property type="nucleotide sequence ID" value="NZ_NOWF01000002.1"/>
</dbReference>
<dbReference type="SUPFAM" id="SSF56784">
    <property type="entry name" value="HAD-like"/>
    <property type="match status" value="1"/>
</dbReference>
<dbReference type="GO" id="GO:0016791">
    <property type="term" value="F:phosphatase activity"/>
    <property type="evidence" value="ECO:0007669"/>
    <property type="project" value="InterPro"/>
</dbReference>
<name>A0A235B9W0_9BACL</name>
<dbReference type="Proteomes" id="UP000215459">
    <property type="component" value="Unassembled WGS sequence"/>
</dbReference>
<dbReference type="Gene3D" id="3.40.50.1000">
    <property type="entry name" value="HAD superfamily/HAD-like"/>
    <property type="match status" value="1"/>
</dbReference>
<dbReference type="InterPro" id="IPR036412">
    <property type="entry name" value="HAD-like_sf"/>
</dbReference>
<evidence type="ECO:0000313" key="2">
    <source>
        <dbReference type="Proteomes" id="UP000215459"/>
    </source>
</evidence>
<dbReference type="NCBIfam" id="TIGR01686">
    <property type="entry name" value="FkbH"/>
    <property type="match status" value="1"/>
</dbReference>
<dbReference type="EMBL" id="NOWF01000002">
    <property type="protein sequence ID" value="OYD09088.1"/>
    <property type="molecule type" value="Genomic_DNA"/>
</dbReference>
<keyword evidence="2" id="KW-1185">Reference proteome</keyword>
<dbReference type="InterPro" id="IPR010036">
    <property type="entry name" value="MDP_1_eu_arc"/>
</dbReference>
<organism evidence="1 2">
    <name type="scientific">Paludifilum halophilum</name>
    <dbReference type="NCBI Taxonomy" id="1642702"/>
    <lineage>
        <taxon>Bacteria</taxon>
        <taxon>Bacillati</taxon>
        <taxon>Bacillota</taxon>
        <taxon>Bacilli</taxon>
        <taxon>Bacillales</taxon>
        <taxon>Thermoactinomycetaceae</taxon>
        <taxon>Paludifilum</taxon>
    </lineage>
</organism>
<proteinExistence type="predicted"/>
<evidence type="ECO:0000313" key="1">
    <source>
        <dbReference type="EMBL" id="OYD09088.1"/>
    </source>
</evidence>